<organism evidence="2 3">
    <name type="scientific">Phytophthora rubi</name>
    <dbReference type="NCBI Taxonomy" id="129364"/>
    <lineage>
        <taxon>Eukaryota</taxon>
        <taxon>Sar</taxon>
        <taxon>Stramenopiles</taxon>
        <taxon>Oomycota</taxon>
        <taxon>Peronosporomycetes</taxon>
        <taxon>Peronosporales</taxon>
        <taxon>Peronosporaceae</taxon>
        <taxon>Phytophthora</taxon>
    </lineage>
</organism>
<dbReference type="AlphaFoldDB" id="A0A6A3MFC7"/>
<comment type="caution">
    <text evidence="2">The sequence shown here is derived from an EMBL/GenBank/DDBJ whole genome shotgun (WGS) entry which is preliminary data.</text>
</comment>
<sequence>MELAATGRSCIGAPTARWGEEHRSGRDPDTADSGKATTCRRTKRRWGAQYIGKEERKSDQEIGVETRKHRREGAAEGAAGPRLLSAGTIDRNEVDRLNQRSDSALINALESVSRRFQ</sequence>
<reference evidence="2 3" key="1">
    <citation type="submission" date="2018-09" db="EMBL/GenBank/DDBJ databases">
        <title>Genomic investigation of the strawberry pathogen Phytophthora fragariae indicates pathogenicity is determined by transcriptional variation in three key races.</title>
        <authorList>
            <person name="Adams T.M."/>
            <person name="Armitage A.D."/>
            <person name="Sobczyk M.K."/>
            <person name="Bates H.J."/>
            <person name="Dunwell J.M."/>
            <person name="Nellist C.F."/>
            <person name="Harrison R.J."/>
        </authorList>
    </citation>
    <scope>NUCLEOTIDE SEQUENCE [LARGE SCALE GENOMIC DNA]</scope>
    <source>
        <strain evidence="2 3">SCRP324</strain>
    </source>
</reference>
<dbReference type="EMBL" id="QXFU01000590">
    <property type="protein sequence ID" value="KAE9028330.1"/>
    <property type="molecule type" value="Genomic_DNA"/>
</dbReference>
<feature type="compositionally biased region" description="Basic and acidic residues" evidence="1">
    <location>
        <begin position="18"/>
        <end position="29"/>
    </location>
</feature>
<gene>
    <name evidence="2" type="ORF">PR002_g10431</name>
</gene>
<feature type="compositionally biased region" description="Basic and acidic residues" evidence="1">
    <location>
        <begin position="52"/>
        <end position="66"/>
    </location>
</feature>
<feature type="region of interest" description="Disordered" evidence="1">
    <location>
        <begin position="1"/>
        <end position="87"/>
    </location>
</feature>
<evidence type="ECO:0000256" key="1">
    <source>
        <dbReference type="SAM" id="MobiDB-lite"/>
    </source>
</evidence>
<accession>A0A6A3MFC7</accession>
<name>A0A6A3MFC7_9STRA</name>
<evidence type="ECO:0000313" key="2">
    <source>
        <dbReference type="EMBL" id="KAE9028330.1"/>
    </source>
</evidence>
<evidence type="ECO:0000313" key="3">
    <source>
        <dbReference type="Proteomes" id="UP000435112"/>
    </source>
</evidence>
<proteinExistence type="predicted"/>
<dbReference type="Proteomes" id="UP000435112">
    <property type="component" value="Unassembled WGS sequence"/>
</dbReference>
<protein>
    <submittedName>
        <fullName evidence="2">Uncharacterized protein</fullName>
    </submittedName>
</protein>